<organism evidence="2 4">
    <name type="scientific">Brevibacillus composti</name>
    <dbReference type="NCBI Taxonomy" id="2796470"/>
    <lineage>
        <taxon>Bacteria</taxon>
        <taxon>Bacillati</taxon>
        <taxon>Bacillota</taxon>
        <taxon>Bacilli</taxon>
        <taxon>Bacillales</taxon>
        <taxon>Paenibacillaceae</taxon>
        <taxon>Brevibacillus</taxon>
    </lineage>
</organism>
<dbReference type="Proteomes" id="UP000677234">
    <property type="component" value="Chromosome"/>
</dbReference>
<dbReference type="Proteomes" id="UP000595847">
    <property type="component" value="Chromosome"/>
</dbReference>
<protein>
    <recommendedName>
        <fullName evidence="6">Tetratricopeptide repeat protein</fullName>
    </recommendedName>
</protein>
<dbReference type="KEGG" id="bcop:JD108_13780"/>
<dbReference type="Gene3D" id="1.25.40.10">
    <property type="entry name" value="Tetratricopeptide repeat domain"/>
    <property type="match status" value="1"/>
</dbReference>
<accession>A0A7T5JM63</accession>
<evidence type="ECO:0000313" key="2">
    <source>
        <dbReference type="EMBL" id="QQE73003.1"/>
    </source>
</evidence>
<evidence type="ECO:0000313" key="4">
    <source>
        <dbReference type="Proteomes" id="UP000595847"/>
    </source>
</evidence>
<dbReference type="EMBL" id="CP066308">
    <property type="protein sequence ID" value="QQE73003.1"/>
    <property type="molecule type" value="Genomic_DNA"/>
</dbReference>
<dbReference type="SUPFAM" id="SSF48452">
    <property type="entry name" value="TPR-like"/>
    <property type="match status" value="1"/>
</dbReference>
<keyword evidence="5" id="KW-1185">Reference proteome</keyword>
<gene>
    <name evidence="2" type="ORF">JD108_13780</name>
    <name evidence="3" type="ORF">KDJ56_13725</name>
</gene>
<sequence length="228" mass="26474">MDYFDLNLTSTLSGVTAVLMVAFFRLHWPFRYQYLGYLCKQHPEKRMRWLDASYRRNRTRIVAMLDKSSYEILSGNYELAEKYIVQGLHVCKERPSLFNQAMAHYLFYNLAFVYFTSGKYSEALDVAFRVYQRDQGMTDSLGLIACSHARLGEIESAVEAYRLIPGKRSTREWKILCLAEIEAAKGNYERALGHLQKLMTKSGLALCLNQSELQKRFEEWTKASTRVG</sequence>
<evidence type="ECO:0000313" key="3">
    <source>
        <dbReference type="EMBL" id="QUO40081.1"/>
    </source>
</evidence>
<keyword evidence="1" id="KW-0812">Transmembrane</keyword>
<dbReference type="InterPro" id="IPR011990">
    <property type="entry name" value="TPR-like_helical_dom_sf"/>
</dbReference>
<keyword evidence="1" id="KW-1133">Transmembrane helix</keyword>
<reference evidence="3" key="2">
    <citation type="submission" date="2021-04" db="EMBL/GenBank/DDBJ databases">
        <title>Brevibacillus composti FJAT-54423, complete genome.</title>
        <authorList>
            <person name="Tang R."/>
        </authorList>
    </citation>
    <scope>NUCLEOTIDE SEQUENCE</scope>
    <source>
        <strain evidence="3">FJAT-54424</strain>
    </source>
</reference>
<evidence type="ECO:0000256" key="1">
    <source>
        <dbReference type="SAM" id="Phobius"/>
    </source>
</evidence>
<dbReference type="EMBL" id="CP073708">
    <property type="protein sequence ID" value="QUO40081.1"/>
    <property type="molecule type" value="Genomic_DNA"/>
</dbReference>
<dbReference type="AlphaFoldDB" id="A0A7T5JM63"/>
<proteinExistence type="predicted"/>
<keyword evidence="1" id="KW-0472">Membrane</keyword>
<name>A0A7T5JM63_9BACL</name>
<evidence type="ECO:0000313" key="5">
    <source>
        <dbReference type="Proteomes" id="UP000677234"/>
    </source>
</evidence>
<reference evidence="2 4" key="1">
    <citation type="submission" date="2020-12" db="EMBL/GenBank/DDBJ databases">
        <title>strain FJAT-54423T represents a novel species of the genus Brevibacillus.</title>
        <authorList>
            <person name="Tang R."/>
        </authorList>
    </citation>
    <scope>NUCLEOTIDE SEQUENCE [LARGE SCALE GENOMIC DNA]</scope>
    <source>
        <strain evidence="2 4">FJAT-54423</strain>
    </source>
</reference>
<feature type="transmembrane region" description="Helical" evidence="1">
    <location>
        <begin position="6"/>
        <end position="24"/>
    </location>
</feature>
<dbReference type="RefSeq" id="WP_198826635.1">
    <property type="nucleotide sequence ID" value="NZ_CP066308.1"/>
</dbReference>
<evidence type="ECO:0008006" key="6">
    <source>
        <dbReference type="Google" id="ProtNLM"/>
    </source>
</evidence>